<evidence type="ECO:0000259" key="4">
    <source>
        <dbReference type="Pfam" id="PF09994"/>
    </source>
</evidence>
<reference evidence="7 8" key="1">
    <citation type="journal article" date="2023" name="Plant Dis.">
        <title>First Report of Diplodia intermedia Causing Canker and Dieback Diseases on Apple Trees in Canada.</title>
        <authorList>
            <person name="Ellouze W."/>
            <person name="Ilyukhin E."/>
            <person name="Sulman M."/>
            <person name="Ali S."/>
        </authorList>
    </citation>
    <scope>NUCLEOTIDE SEQUENCE [LARGE SCALE GENOMIC DNA]</scope>
    <source>
        <strain evidence="7 8">M45-28</strain>
    </source>
</reference>
<name>A0ABR3T3F9_9PEZI</name>
<accession>A0ABR3T3F9</accession>
<dbReference type="Pfam" id="PF23726">
    <property type="entry name" value="Beta-prop_RSE1_2nd"/>
    <property type="match status" value="1"/>
</dbReference>
<evidence type="ECO:0000256" key="2">
    <source>
        <dbReference type="ARBA" id="ARBA00023242"/>
    </source>
</evidence>
<dbReference type="EMBL" id="JAKEKT020000140">
    <property type="protein sequence ID" value="KAL1634063.1"/>
    <property type="molecule type" value="Genomic_DNA"/>
</dbReference>
<dbReference type="SUPFAM" id="SSF50978">
    <property type="entry name" value="WD40 repeat-like"/>
    <property type="match status" value="1"/>
</dbReference>
<dbReference type="Pfam" id="PF10433">
    <property type="entry name" value="Beta-prop_RSE1_1st"/>
    <property type="match status" value="1"/>
</dbReference>
<dbReference type="Proteomes" id="UP001521184">
    <property type="component" value="Unassembled WGS sequence"/>
</dbReference>
<organism evidence="7 8">
    <name type="scientific">Diplodia intermedia</name>
    <dbReference type="NCBI Taxonomy" id="856260"/>
    <lineage>
        <taxon>Eukaryota</taxon>
        <taxon>Fungi</taxon>
        <taxon>Dikarya</taxon>
        <taxon>Ascomycota</taxon>
        <taxon>Pezizomycotina</taxon>
        <taxon>Dothideomycetes</taxon>
        <taxon>Dothideomycetes incertae sedis</taxon>
        <taxon>Botryosphaeriales</taxon>
        <taxon>Botryosphaeriaceae</taxon>
        <taxon>Diplodia</taxon>
    </lineage>
</organism>
<feature type="domain" description="RSE1/DDB1/CPSF1 C-terminal" evidence="3">
    <location>
        <begin position="854"/>
        <end position="1176"/>
    </location>
</feature>
<dbReference type="InterPro" id="IPR050358">
    <property type="entry name" value="RSE1/DDB1/CFT1"/>
</dbReference>
<evidence type="ECO:0000256" key="1">
    <source>
        <dbReference type="ARBA" id="ARBA00004123"/>
    </source>
</evidence>
<sequence length="1757" mass="194140">MATTSNLFMYSLTIQPPTAVHQAILGQFAGTKEQQIVSACGSRLILQRADAQAQRITTILTHDVFGIIRALSAFRLAGSSKDYIIVASDSGRIAVLEYNPQKNIFVQLKLETFGKSGVRRVVPGQYLATDPKGRACMIASVEKNKLVYVLNRDSNASLTISSPLEAHRPQTFVFSLIGLDVGYENPIFAALEIDYDDVDQDPTGEVAASKQKELVYYELDLGLNHVVRKWADTVDRTANMLFQVPGGTDGPSGVLVCGEETITYRHINQDAFRVPIPRRKGATENPQRKRIITAGVMHKMRGAFFFLLQTEDGDLFKVTIDMIEDEQGQPTGDVSRIRIKYFDTVPRATSLGILKSGYLYITVESGNHLFFQFEKLGDDDDEIEFLSDDFSPEPDAPYEPVFFHPRPAENILLAHSVPSMNPTLACKVANLTDDDAPQIYTVSGTGARSSFKTLKHGLEVSEIVESELPSIPEAVWTTKIRRDDEYDSYIILSFSNGTLVLSIGETVEEVMDTGFLSSTRTLAIQQLGEDGLIQVHPRGIRHIQAEGRINEWPAPQHRTIVAATTNERQVAVALSSGEIVYFEMDTDGSLAEYDEKKEMSGTVTCLSLAEVPAGRVRSSFLAVGCDDSTVRILSLDPDSTLENKSVQALTSAPSALSIMAMADSSSGGSTLYLHIGLYSGVYLRTVIDEITGELTDTRTRFLGAKPVKLFRVTVQDQSAILATSSRSWLGYSDQQTKAFTLTPLAYAPLEWSWSFNSDQCPQGMVGIQGQHLRIFTIENLSTNLLFENVPLMYTPRNLVRHPTEPLFYVIESDNNTLATSTRLQLLNDPATVNGDAKELSPEEFGYPQGNGHWASAIQVVDPIERKEVVYTLELEENESAVSVCLAPFQSQNDETFLVVGTAKDLVVAPRSFTCGYVHIYRLLENGRELEFIHKTKVEAPPMALLPFQGKLLVAVLSDLRLYDLGLRQLLRKAQSLNVVPNILTGLQTQGSRIICSDVQESVTYVVYKHLENRLIPFCDDNIHRWTTCTTMVDYETTAGGDKFGNIWLVRCPPKTSEEADEEGSGLHLINERPYLQGTPNRLDLLAHFYTQDIPTSIQKTSLVAGGRELLLWSGLQGTIGIFIPFVSREDVDFFQSLEQQLRTEDQPIAGRDHLAFRSYYVPVKGVIDGDLCERFLRLPRDKKESIAAELDRSVREVERKIGDQRTRDNGQLENNGTLLHPKWEVQDPSNVTRIGRALPCSDSQQRPQIVYYQAGVGTGPNLVEKLVGGGTGSGVSENVREAYGFLANNYQHGDAVYLTGFSRGAFTARCIAALVDAIGLLTKTAMRHFYRVFEDFENAGEEGYRTSITKEVPEFHIVLSSAGKSLIERRKEYLAEYFRELKRLHKTREIPIQAIGVWDTVGALGIPTTALLQRVGLPAFLADPLMTPNPYRFTDTTIGKNVRHAFQALALDERRSSFSPTIWEQPDAESEARTVLKQVWFPGAHADVGGSEPDSGLADVSLAWMMSELETAGLEFDEAYLADQWRLNRWEYAERAASSSSSFPSSSCSSSLSLVASAASNTLLRLLRSPLSFLPSTANRKDADDDNDDDAAAAAAALTPAVRALARRSETSPEPHWALTRLHDSAADTITALGGVAPRTPLATHRTDYATGKPLRGPDALLRNTRERVHASVRARVQARGEGFDGRGVYGADALRGHGWVVERKIGDGGWRWVNRNGGAEVRGRVLEEDGLGRFEVMLLREDADVAAWLLGAGGAR</sequence>
<evidence type="ECO:0000259" key="5">
    <source>
        <dbReference type="Pfam" id="PF10433"/>
    </source>
</evidence>
<feature type="domain" description="T6SS Phospholipase effector Tle1-like catalytic" evidence="4">
    <location>
        <begin position="1222"/>
        <end position="1508"/>
    </location>
</feature>
<dbReference type="InterPro" id="IPR036322">
    <property type="entry name" value="WD40_repeat_dom_sf"/>
</dbReference>
<dbReference type="InterPro" id="IPR018712">
    <property type="entry name" value="Tle1-like_cat"/>
</dbReference>
<comment type="subcellular location">
    <subcellularLocation>
        <location evidence="1">Nucleus</location>
    </subcellularLocation>
</comment>
<gene>
    <name evidence="7" type="primary">RSE1</name>
    <name evidence="7" type="ORF">SLS58_010857</name>
</gene>
<dbReference type="InterPro" id="IPR058543">
    <property type="entry name" value="Beta-prop_RSE1/DDB1/CPSF1_2nd"/>
</dbReference>
<evidence type="ECO:0000313" key="7">
    <source>
        <dbReference type="EMBL" id="KAL1634063.1"/>
    </source>
</evidence>
<dbReference type="InterPro" id="IPR004871">
    <property type="entry name" value="RSE1/DDB1/CPSF1_C"/>
</dbReference>
<keyword evidence="2" id="KW-0539">Nucleus</keyword>
<dbReference type="Pfam" id="PF03178">
    <property type="entry name" value="CPSF_A"/>
    <property type="match status" value="1"/>
</dbReference>
<dbReference type="Pfam" id="PF09994">
    <property type="entry name" value="T6SS_Tle1-like_cat"/>
    <property type="match status" value="1"/>
</dbReference>
<protein>
    <submittedName>
        <fullName evidence="7">Pre-mRNA-splicing factor rse1</fullName>
    </submittedName>
</protein>
<dbReference type="InterPro" id="IPR015943">
    <property type="entry name" value="WD40/YVTN_repeat-like_dom_sf"/>
</dbReference>
<feature type="domain" description="RSE1/DDB1/CPSF1 second beta-propeller" evidence="6">
    <location>
        <begin position="461"/>
        <end position="777"/>
    </location>
</feature>
<evidence type="ECO:0000313" key="8">
    <source>
        <dbReference type="Proteomes" id="UP001521184"/>
    </source>
</evidence>
<evidence type="ECO:0000259" key="6">
    <source>
        <dbReference type="Pfam" id="PF23726"/>
    </source>
</evidence>
<comment type="caution">
    <text evidence="7">The sequence shown here is derived from an EMBL/GenBank/DDBJ whole genome shotgun (WGS) entry which is preliminary data.</text>
</comment>
<dbReference type="Gene3D" id="2.130.10.10">
    <property type="entry name" value="YVTN repeat-like/Quinoprotein amine dehydrogenase"/>
    <property type="match status" value="3"/>
</dbReference>
<proteinExistence type="predicted"/>
<evidence type="ECO:0000259" key="3">
    <source>
        <dbReference type="Pfam" id="PF03178"/>
    </source>
</evidence>
<keyword evidence="8" id="KW-1185">Reference proteome</keyword>
<feature type="non-terminal residue" evidence="7">
    <location>
        <position position="1757"/>
    </location>
</feature>
<dbReference type="PANTHER" id="PTHR10644">
    <property type="entry name" value="DNA REPAIR/RNA PROCESSING CPSF FAMILY"/>
    <property type="match status" value="1"/>
</dbReference>
<feature type="domain" description="RSE1/DDB1/CPSF1 first beta-propeller" evidence="5">
    <location>
        <begin position="20"/>
        <end position="379"/>
    </location>
</feature>
<dbReference type="InterPro" id="IPR018846">
    <property type="entry name" value="Beta-prop_RSE1/DDB1/CPSF1_1st"/>
</dbReference>
<dbReference type="Gene3D" id="1.10.150.910">
    <property type="match status" value="1"/>
</dbReference>